<organism evidence="2 3">
    <name type="scientific">Adineta ricciae</name>
    <name type="common">Rotifer</name>
    <dbReference type="NCBI Taxonomy" id="249248"/>
    <lineage>
        <taxon>Eukaryota</taxon>
        <taxon>Metazoa</taxon>
        <taxon>Spiralia</taxon>
        <taxon>Gnathifera</taxon>
        <taxon>Rotifera</taxon>
        <taxon>Eurotatoria</taxon>
        <taxon>Bdelloidea</taxon>
        <taxon>Adinetida</taxon>
        <taxon>Adinetidae</taxon>
        <taxon>Adineta</taxon>
    </lineage>
</organism>
<keyword evidence="3" id="KW-1185">Reference proteome</keyword>
<evidence type="ECO:0000313" key="3">
    <source>
        <dbReference type="Proteomes" id="UP000663828"/>
    </source>
</evidence>
<dbReference type="InterPro" id="IPR001611">
    <property type="entry name" value="Leu-rich_rpt"/>
</dbReference>
<dbReference type="InterPro" id="IPR032675">
    <property type="entry name" value="LRR_dom_sf"/>
</dbReference>
<gene>
    <name evidence="2" type="ORF">XAT740_LOCUS45526</name>
</gene>
<keyword evidence="1" id="KW-1133">Transmembrane helix</keyword>
<keyword evidence="1" id="KW-0472">Membrane</keyword>
<dbReference type="AlphaFoldDB" id="A0A815Z7E0"/>
<reference evidence="2" key="1">
    <citation type="submission" date="2021-02" db="EMBL/GenBank/DDBJ databases">
        <authorList>
            <person name="Nowell W R."/>
        </authorList>
    </citation>
    <scope>NUCLEOTIDE SEQUENCE</scope>
</reference>
<sequence length="271" mass="31918">MRKLNFLNMSLNEIERIHPFTFNDTSIEFLDLSSNLISSLETIIIVYDEEFKPKNQITSFLYSLSETLDSISLINCKNLKEINWNIFTKLKQIVRVDLSGIPRSDKFWLLESRDDTPIVWNQNVIDFQIVLNNIPLNNKDYCLSKELFNIFNQSTLFLYENHPCTCFTFMWKKFIYPRELNCLANQTIFDELTKECENIDYYCSSMITSTIKPTRNKDEKWKIILAIIIPVVVITIVLSFIGFYMIKRRNKKNLKENVEIKGGIVNLCVTK</sequence>
<dbReference type="Proteomes" id="UP000663828">
    <property type="component" value="Unassembled WGS sequence"/>
</dbReference>
<name>A0A815Z7E0_ADIRI</name>
<evidence type="ECO:0000256" key="1">
    <source>
        <dbReference type="SAM" id="Phobius"/>
    </source>
</evidence>
<comment type="caution">
    <text evidence="2">The sequence shown here is derived from an EMBL/GenBank/DDBJ whole genome shotgun (WGS) entry which is preliminary data.</text>
</comment>
<dbReference type="PROSITE" id="PS51450">
    <property type="entry name" value="LRR"/>
    <property type="match status" value="1"/>
</dbReference>
<protein>
    <submittedName>
        <fullName evidence="2">Uncharacterized protein</fullName>
    </submittedName>
</protein>
<dbReference type="SUPFAM" id="SSF52058">
    <property type="entry name" value="L domain-like"/>
    <property type="match status" value="1"/>
</dbReference>
<dbReference type="EMBL" id="CAJNOR010005959">
    <property type="protein sequence ID" value="CAF1581150.1"/>
    <property type="molecule type" value="Genomic_DNA"/>
</dbReference>
<evidence type="ECO:0000313" key="2">
    <source>
        <dbReference type="EMBL" id="CAF1581150.1"/>
    </source>
</evidence>
<feature type="transmembrane region" description="Helical" evidence="1">
    <location>
        <begin position="223"/>
        <end position="246"/>
    </location>
</feature>
<dbReference type="Gene3D" id="3.80.10.10">
    <property type="entry name" value="Ribonuclease Inhibitor"/>
    <property type="match status" value="1"/>
</dbReference>
<keyword evidence="1" id="KW-0812">Transmembrane</keyword>
<proteinExistence type="predicted"/>
<accession>A0A815Z7E0</accession>